<dbReference type="AlphaFoldDB" id="A0A9N9NDU2"/>
<keyword evidence="2" id="KW-1185">Reference proteome</keyword>
<organism evidence="1 2">
    <name type="scientific">Funneliformis caledonium</name>
    <dbReference type="NCBI Taxonomy" id="1117310"/>
    <lineage>
        <taxon>Eukaryota</taxon>
        <taxon>Fungi</taxon>
        <taxon>Fungi incertae sedis</taxon>
        <taxon>Mucoromycota</taxon>
        <taxon>Glomeromycotina</taxon>
        <taxon>Glomeromycetes</taxon>
        <taxon>Glomerales</taxon>
        <taxon>Glomeraceae</taxon>
        <taxon>Funneliformis</taxon>
    </lineage>
</organism>
<accession>A0A9N9NDU2</accession>
<feature type="non-terminal residue" evidence="1">
    <location>
        <position position="117"/>
    </location>
</feature>
<dbReference type="OrthoDB" id="2442601at2759"/>
<proteinExistence type="predicted"/>
<comment type="caution">
    <text evidence="1">The sequence shown here is derived from an EMBL/GenBank/DDBJ whole genome shotgun (WGS) entry which is preliminary data.</text>
</comment>
<evidence type="ECO:0000313" key="1">
    <source>
        <dbReference type="EMBL" id="CAG8724256.1"/>
    </source>
</evidence>
<sequence>MSHENQHLSTYLSYIATRKTISSLATHEDFELKKYSEFLMMSKDVRKMVGSEPFPETFFKLMKKDINLPQKISSLLIQYYKTAYGVSTIDSIIVLLKVKQFGRLRLEAKIFSLAYSK</sequence>
<evidence type="ECO:0000313" key="2">
    <source>
        <dbReference type="Proteomes" id="UP000789570"/>
    </source>
</evidence>
<dbReference type="EMBL" id="CAJVPQ010010817">
    <property type="protein sequence ID" value="CAG8724256.1"/>
    <property type="molecule type" value="Genomic_DNA"/>
</dbReference>
<gene>
    <name evidence="1" type="ORF">FCALED_LOCUS14565</name>
</gene>
<name>A0A9N9NDU2_9GLOM</name>
<protein>
    <submittedName>
        <fullName evidence="1">2151_t:CDS:1</fullName>
    </submittedName>
</protein>
<reference evidence="1" key="1">
    <citation type="submission" date="2021-06" db="EMBL/GenBank/DDBJ databases">
        <authorList>
            <person name="Kallberg Y."/>
            <person name="Tangrot J."/>
            <person name="Rosling A."/>
        </authorList>
    </citation>
    <scope>NUCLEOTIDE SEQUENCE</scope>
    <source>
        <strain evidence="1">UK204</strain>
    </source>
</reference>
<dbReference type="Proteomes" id="UP000789570">
    <property type="component" value="Unassembled WGS sequence"/>
</dbReference>